<gene>
    <name evidence="2" type="ORF">JL09_g1540</name>
</gene>
<dbReference type="AlphaFoldDB" id="A0A099P4Z5"/>
<dbReference type="Proteomes" id="UP000029867">
    <property type="component" value="Unassembled WGS sequence"/>
</dbReference>
<name>A0A099P4Z5_PICKU</name>
<accession>A0A099P4Z5</accession>
<dbReference type="InterPro" id="IPR001810">
    <property type="entry name" value="F-box_dom"/>
</dbReference>
<dbReference type="PROSITE" id="PS50181">
    <property type="entry name" value="FBOX"/>
    <property type="match status" value="1"/>
</dbReference>
<dbReference type="VEuPathDB" id="FungiDB:C5L36_0B11110"/>
<evidence type="ECO:0000259" key="1">
    <source>
        <dbReference type="PROSITE" id="PS50181"/>
    </source>
</evidence>
<reference evidence="3" key="1">
    <citation type="journal article" date="2014" name="Microb. Cell Fact.">
        <title>Exploiting Issatchenkia orientalis SD108 for succinic acid production.</title>
        <authorList>
            <person name="Xiao H."/>
            <person name="Shao Z."/>
            <person name="Jiang Y."/>
            <person name="Dole S."/>
            <person name="Zhao H."/>
        </authorList>
    </citation>
    <scope>NUCLEOTIDE SEQUENCE [LARGE SCALE GENOMIC DNA]</scope>
    <source>
        <strain evidence="3">SD108</strain>
    </source>
</reference>
<proteinExistence type="predicted"/>
<evidence type="ECO:0000313" key="3">
    <source>
        <dbReference type="Proteomes" id="UP000029867"/>
    </source>
</evidence>
<dbReference type="HOGENOM" id="CLU_466210_0_0_1"/>
<dbReference type="InterPro" id="IPR036047">
    <property type="entry name" value="F-box-like_dom_sf"/>
</dbReference>
<sequence>MSLINFPDNVIEDIYSNLDQKSLVSMKHSCKFFDILSNQYLLKHLYFYDDSRQTLPLVDYLQGFKFDFTVIPLSKLDSFIRFIEKNTNLIELIDSIVFNSTESNVLISKFINLLIRNKRGSLSQIRFESNVDNLIFLLTQQSGSGNNQDIILYNHNLSASNLYENDELDDSLIQPNSVSLNPSYIYQCEQMQPTSSNSLPFELKELQIFSADEAELLNLSNMKFEKIELTLQQVDQTDQLSSEVIENWSNNLEALQILNFRSFNYFSRSILAYMNNYENPNENSLFANLQCLTISLTDSNLDNDIKVLRSLNMGKIKQLEIKFKRKLLHDNGDKIRAIVKLLNDKEMGSQVESFSLINSNDYNMLTDNVFKSEIFNDSNLCLALMNDFNLINDLSVPKNLKHLTISLNNFLTVVDVKLEGNCDYKTFVVNETYLLKKREYFEKLLSLKNLQTLVIPDFLFNWLPFLDEGITLNGEYDELYCESMGVKSTAIVRKLYSRFKNFDDRSGLGIINKPIYHDGQEIFMGFYLDKLAPVMLHIAESLPKLELLNLGGALVSIHRSSPTSADVQQLVGVYDDWVFTNCLNE</sequence>
<feature type="domain" description="F-box" evidence="1">
    <location>
        <begin position="1"/>
        <end position="45"/>
    </location>
</feature>
<dbReference type="SUPFAM" id="SSF81383">
    <property type="entry name" value="F-box domain"/>
    <property type="match status" value="1"/>
</dbReference>
<evidence type="ECO:0000313" key="2">
    <source>
        <dbReference type="EMBL" id="KGK39339.1"/>
    </source>
</evidence>
<dbReference type="EMBL" id="JQFK01000010">
    <property type="protein sequence ID" value="KGK39339.1"/>
    <property type="molecule type" value="Genomic_DNA"/>
</dbReference>
<comment type="caution">
    <text evidence="2">The sequence shown here is derived from an EMBL/GenBank/DDBJ whole genome shotgun (WGS) entry which is preliminary data.</text>
</comment>
<organism evidence="2 3">
    <name type="scientific">Pichia kudriavzevii</name>
    <name type="common">Yeast</name>
    <name type="synonym">Issatchenkia orientalis</name>
    <dbReference type="NCBI Taxonomy" id="4909"/>
    <lineage>
        <taxon>Eukaryota</taxon>
        <taxon>Fungi</taxon>
        <taxon>Dikarya</taxon>
        <taxon>Ascomycota</taxon>
        <taxon>Saccharomycotina</taxon>
        <taxon>Pichiomycetes</taxon>
        <taxon>Pichiales</taxon>
        <taxon>Pichiaceae</taxon>
        <taxon>Pichia</taxon>
    </lineage>
</organism>
<protein>
    <recommendedName>
        <fullName evidence="1">F-box domain-containing protein</fullName>
    </recommendedName>
</protein>